<dbReference type="GO" id="GO:0003677">
    <property type="term" value="F:DNA binding"/>
    <property type="evidence" value="ECO:0007669"/>
    <property type="project" value="UniProtKB-UniRule"/>
</dbReference>
<dbReference type="Proteomes" id="UP000225264">
    <property type="component" value="Unassembled WGS sequence"/>
</dbReference>
<dbReference type="Proteomes" id="UP000531463">
    <property type="component" value="Unassembled WGS sequence"/>
</dbReference>
<dbReference type="EMBL" id="WXKQ01000016">
    <property type="protein sequence ID" value="NAG21287.1"/>
    <property type="molecule type" value="Genomic_DNA"/>
</dbReference>
<dbReference type="EMBL" id="UCZA01000018">
    <property type="protein sequence ID" value="SQP82844.1"/>
    <property type="molecule type" value="Genomic_DNA"/>
</dbReference>
<evidence type="ECO:0000313" key="67">
    <source>
        <dbReference type="Proteomes" id="UP000531813"/>
    </source>
</evidence>
<dbReference type="EMBL" id="JABUPJ010000051">
    <property type="protein sequence ID" value="NYQ41569.1"/>
    <property type="molecule type" value="Genomic_DNA"/>
</dbReference>
<evidence type="ECO:0000313" key="18">
    <source>
        <dbReference type="EMBL" id="HBB1572513.1"/>
    </source>
</evidence>
<dbReference type="Proteomes" id="UP000460654">
    <property type="component" value="Unassembled WGS sequence"/>
</dbReference>
<dbReference type="Proteomes" id="UP000870292">
    <property type="component" value="Unassembled WGS sequence"/>
</dbReference>
<dbReference type="EMBL" id="JACCJF010000005">
    <property type="protein sequence ID" value="MBZ4692934.1"/>
    <property type="molecule type" value="Genomic_DNA"/>
</dbReference>
<evidence type="ECO:0000313" key="55">
    <source>
        <dbReference type="Proteomes" id="UP000303027"/>
    </source>
</evidence>
<organism evidence="11 69">
    <name type="scientific">Escherichia coli</name>
    <dbReference type="NCBI Taxonomy" id="562"/>
    <lineage>
        <taxon>Bacteria</taxon>
        <taxon>Pseudomonadati</taxon>
        <taxon>Pseudomonadota</taxon>
        <taxon>Gammaproteobacteria</taxon>
        <taxon>Enterobacterales</taxon>
        <taxon>Enterobacteriaceae</taxon>
        <taxon>Escherichia</taxon>
    </lineage>
</organism>
<evidence type="ECO:0000313" key="43">
    <source>
        <dbReference type="Proteomes" id="UP000037564"/>
    </source>
</evidence>
<evidence type="ECO:0000313" key="60">
    <source>
        <dbReference type="Proteomes" id="UP000462410"/>
    </source>
</evidence>
<dbReference type="Proteomes" id="UP000254718">
    <property type="component" value="Unassembled WGS sequence"/>
</dbReference>
<evidence type="ECO:0000313" key="6">
    <source>
        <dbReference type="EMBL" id="AUJ99844.1"/>
    </source>
</evidence>
<dbReference type="PROSITE" id="PS51755">
    <property type="entry name" value="OMPR_PHOB"/>
    <property type="match status" value="1"/>
</dbReference>
<dbReference type="Proteomes" id="UP000531916">
    <property type="component" value="Unassembled WGS sequence"/>
</dbReference>
<accession>A0A024LA82</accession>
<dbReference type="EMBL" id="AATJKW010000011">
    <property type="protein sequence ID" value="EFL9837152.1"/>
    <property type="molecule type" value="Genomic_DNA"/>
</dbReference>
<sequence>MDLENKFSYHFLEGLTLTEDGILTQGNEQVYIPQKELGVLIVLLESAGHVVLKDMIIESVWKNIIVSDESLTRCIYSLRCIFEKIGYDRCIETIYRKGYRFSGQVFKTKINEDNTSDYSIAIFPFTTSLNTLDPLILNQELVQIISNKKIDGLYTYPMAATNFCNDHISQNSFLSRFKPDYFVTGRINQNNAVNTLYIELIDAKNLFLIASNHLPVDELHNTSQFIIDNILQTVHKPERSVRLAKQDQGYKNHYLSDEMLAGKKELYDFTPESIYRAMTIFDRLQNKSDIQTLKTECYCLLAECHMSLALHGKSELELAAQKALELLDYVSDITTVDGKILAIMGLITGLSGQAKVSHILFEQAKIHSTDIASLYYYRALVHFHNEKIEEARICIDKSLQLEPRRRKAVVIKECVDMYVPNPLKNNIKLYYKETESESHRVIIDNILKLKQLTRICMR</sequence>
<reference evidence="33 46" key="4">
    <citation type="submission" date="2017-05" db="EMBL/GenBank/DDBJ databases">
        <title>Sequencing of Escherichia coli that cause persistent and transient Mastitis.</title>
        <authorList>
            <person name="Thacker T.C."/>
            <person name="Lippolis J.D."/>
            <person name="Brunelle B.W."/>
            <person name="Casey T.A."/>
            <person name="Reinhardt T.A."/>
            <person name="Sacco R.E."/>
            <person name="Holman D.B."/>
        </authorList>
    </citation>
    <scope>NUCLEOTIDE SEQUENCE [LARGE SCALE GENOMIC DNA]</scope>
    <source>
        <strain evidence="33 46">ECA-B</strain>
    </source>
</reference>
<dbReference type="SMART" id="SM00862">
    <property type="entry name" value="Trans_reg_C"/>
    <property type="match status" value="1"/>
</dbReference>
<dbReference type="Proteomes" id="UP000447081">
    <property type="component" value="Unassembled WGS sequence"/>
</dbReference>
<evidence type="ECO:0000313" key="11">
    <source>
        <dbReference type="EMBL" id="EFH6163679.1"/>
    </source>
</evidence>
<dbReference type="EMBL" id="LGZN01000027">
    <property type="protein sequence ID" value="KNF69173.1"/>
    <property type="molecule type" value="Genomic_DNA"/>
</dbReference>
<reference evidence="28 61" key="21">
    <citation type="submission" date="2020-02" db="EMBL/GenBank/DDBJ databases">
        <authorList>
            <person name="Subbiah M."/>
            <person name="Call D."/>
        </authorList>
    </citation>
    <scope>NUCLEOTIDE SEQUENCE [LARGE SCALE GENOMIC DNA]</scope>
    <source>
        <strain evidence="28 61">8375wC2</strain>
    </source>
</reference>
<evidence type="ECO:0000313" key="16">
    <source>
        <dbReference type="EMBL" id="HAH1416829.1"/>
    </source>
</evidence>
<dbReference type="EMBL" id="RDDM01000113">
    <property type="protein sequence ID" value="RLY56891.1"/>
    <property type="molecule type" value="Genomic_DNA"/>
</dbReference>
<dbReference type="EMBL" id="AASWIS010000005">
    <property type="protein sequence ID" value="EFH5891988.1"/>
    <property type="molecule type" value="Genomic_DNA"/>
</dbReference>
<dbReference type="Proteomes" id="UP000234238">
    <property type="component" value="Chromosome"/>
</dbReference>
<dbReference type="CDD" id="cd00383">
    <property type="entry name" value="trans_reg_C"/>
    <property type="match status" value="1"/>
</dbReference>
<dbReference type="EMBL" id="WTQT01000064">
    <property type="protein sequence ID" value="MWR37782.1"/>
    <property type="molecule type" value="Genomic_DNA"/>
</dbReference>
<dbReference type="GO" id="GO:0000160">
    <property type="term" value="P:phosphorelay signal transduction system"/>
    <property type="evidence" value="ECO:0007669"/>
    <property type="project" value="InterPro"/>
</dbReference>
<evidence type="ECO:0000313" key="44">
    <source>
        <dbReference type="Proteomes" id="UP000184077"/>
    </source>
</evidence>
<dbReference type="Proteomes" id="UP000871786">
    <property type="component" value="Unassembled WGS sequence"/>
</dbReference>
<dbReference type="Proteomes" id="UP001208624">
    <property type="component" value="Unassembled WGS sequence"/>
</dbReference>
<gene>
    <name evidence="11" type="primary">ygeH</name>
    <name evidence="31" type="ORF">BK300_20315</name>
    <name evidence="32" type="ORF">BMT50_15945</name>
    <name evidence="15" type="ORF">BvCmsKKP061_04463</name>
    <name evidence="33" type="ORF">CCS08_05325</name>
    <name evidence="13" type="ORF">CF22_001470</name>
    <name evidence="21" type="ORF">CQ842_07730</name>
    <name evidence="5" type="ORF">CQ842_20445</name>
    <name evidence="6" type="ORF">CR538_05120</name>
    <name evidence="8" type="ORF">CTR35_004707</name>
    <name evidence="41" type="ORF">D4N09_24610</name>
    <name evidence="7" type="ORF">E5H86_25110</name>
    <name evidence="34" type="ORF">EAI46_15190</name>
    <name evidence="12" type="ORF">EN85_002123</name>
    <name evidence="27" type="ORF">FPI65_17805</name>
    <name evidence="40" type="ORF">FV293_15475</name>
    <name evidence="28" type="ORF">G3V95_12220</name>
    <name evidence="30" type="ORF">G4A38_23920</name>
    <name evidence="29" type="ORF">G4A47_23760</name>
    <name evidence="10" type="ORF">GAI89_12095</name>
    <name evidence="11" type="ORF">GAJ12_01230</name>
    <name evidence="9" type="ORF">GOP25_07010</name>
    <name evidence="24" type="ORF">GP965_12290</name>
    <name evidence="23" type="ORF">GP975_06750</name>
    <name evidence="25" type="ORF">GRW24_11875</name>
    <name evidence="26" type="ORF">GUC01_20005</name>
    <name evidence="16" type="ORF">HHH44_000159</name>
    <name evidence="20" type="ORF">HV209_17080</name>
    <name evidence="18" type="ORF">J0541_001393</name>
    <name evidence="17" type="ORF">J5U05_001136</name>
    <name evidence="36" type="ORF">NCTC10865_01263</name>
    <name evidence="39" type="ORF">NCTC8333_01115</name>
    <name evidence="37" type="ORF">NCTC8622_07339</name>
    <name evidence="38" type="ORF">NCTC9045_01132</name>
    <name evidence="22" type="ORF">OFN31_11820</name>
    <name evidence="14" type="ORF">P6223_002613</name>
    <name evidence="42" type="ORF">QDW62_04835</name>
    <name evidence="35" type="ORF">SAMEA3752557_03119</name>
    <name evidence="19" type="ORF">WR15_12175</name>
</gene>
<reference evidence="49 50" key="9">
    <citation type="submission" date="2018-06" db="EMBL/GenBank/DDBJ databases">
        <authorList>
            <consortium name="Pathogen Informatics"/>
            <person name="Doyle S."/>
        </authorList>
    </citation>
    <scope>NUCLEOTIDE SEQUENCE [LARGE SCALE GENOMIC DNA]</scope>
    <source>
        <strain evidence="36 51">NCTC10865</strain>
        <strain evidence="39 53">NCTC8333</strain>
        <strain evidence="37 50">NCTC8622</strain>
        <strain evidence="38 52">NCTC9045</strain>
        <strain evidence="35 49">VREC0535</strain>
    </source>
</reference>
<reference evidence="14" key="26">
    <citation type="submission" date="2024-02" db="EMBL/GenBank/DDBJ databases">
        <authorList>
            <consortium name="Clinical and Environmental Microbiology Branch: Whole genome sequencing antimicrobial resistance pathogens in the healthcare setting"/>
        </authorList>
    </citation>
    <scope>NUCLEOTIDE SEQUENCE</scope>
    <source>
        <strain evidence="14">2023CK-00345</strain>
    </source>
</reference>
<evidence type="ECO:0000313" key="36">
    <source>
        <dbReference type="EMBL" id="STI16027.1"/>
    </source>
</evidence>
<dbReference type="EMBL" id="WUIG01000198">
    <property type="protein sequence ID" value="MXJ09168.1"/>
    <property type="molecule type" value="Genomic_DNA"/>
</dbReference>
<reference evidence="16" key="10">
    <citation type="submission" date="2018-08" db="EMBL/GenBank/DDBJ databases">
        <authorList>
            <consortium name="NCBI Pathogen Detection Project"/>
        </authorList>
    </citation>
    <scope>NUCLEOTIDE SEQUENCE</scope>
    <source>
        <strain evidence="18">Escherichia coli</strain>
        <strain evidence="17">ST-87-5</strain>
        <strain evidence="16">W1_5_ERB1</strain>
    </source>
</reference>
<evidence type="ECO:0000313" key="59">
    <source>
        <dbReference type="Proteomes" id="UP000460875"/>
    </source>
</evidence>
<evidence type="ECO:0000313" key="47">
    <source>
        <dbReference type="Proteomes" id="UP000225264"/>
    </source>
</evidence>
<feature type="domain" description="OmpR/PhoB-type" evidence="4">
    <location>
        <begin position="4"/>
        <end position="103"/>
    </location>
</feature>
<dbReference type="Gene3D" id="1.25.40.10">
    <property type="entry name" value="Tetratricopeptide repeat domain"/>
    <property type="match status" value="1"/>
</dbReference>
<evidence type="ECO:0000313" key="42">
    <source>
        <dbReference type="EMBL" id="WHI02888.1"/>
    </source>
</evidence>
<dbReference type="Proteomes" id="UP000528504">
    <property type="component" value="Unassembled WGS sequence"/>
</dbReference>
<evidence type="ECO:0000313" key="9">
    <source>
        <dbReference type="EMBL" id="EFH5891988.1"/>
    </source>
</evidence>
<evidence type="ECO:0000313" key="32">
    <source>
        <dbReference type="EMBL" id="OKB74151.1"/>
    </source>
</evidence>
<dbReference type="SUPFAM" id="SSF48452">
    <property type="entry name" value="TPR-like"/>
    <property type="match status" value="1"/>
</dbReference>
<evidence type="ECO:0000313" key="31">
    <source>
        <dbReference type="EMBL" id="OJN35422.1"/>
    </source>
</evidence>
<evidence type="ECO:0000313" key="14">
    <source>
        <dbReference type="EMBL" id="EMM0026026.1"/>
    </source>
</evidence>
<reference evidence="59 60" key="17">
    <citation type="submission" date="2019-12" db="EMBL/GenBank/DDBJ databases">
        <title>Enteriobacteria Tanzani isolates_8377-8380.</title>
        <authorList>
            <person name="Subbiah M."/>
            <person name="Call D."/>
        </authorList>
    </citation>
    <scope>NUCLEOTIDE SEQUENCE [LARGE SCALE GENOMIC DNA]</scope>
    <source>
        <strain evidence="24 60">8378wH8</strain>
        <strain evidence="23 59">8379wE2</strain>
    </source>
</reference>
<evidence type="ECO:0000256" key="2">
    <source>
        <dbReference type="PROSITE-ProRule" id="PRU00339"/>
    </source>
</evidence>
<evidence type="ECO:0000313" key="53">
    <source>
        <dbReference type="Proteomes" id="UP000254718"/>
    </source>
</evidence>
<reference evidence="66 69" key="18">
    <citation type="submission" date="2019-12" db="EMBL/GenBank/DDBJ databases">
        <authorList>
            <consortium name="NARMS: The National Antimicrobial Resistance Monitoring System"/>
        </authorList>
    </citation>
    <scope>NUCLEOTIDE SEQUENCE [LARGE SCALE GENOMIC DNA]</scope>
    <source>
        <strain evidence="10 66">CVM N19EC0510</strain>
        <strain evidence="11 69">CVM N19EC0596</strain>
        <strain evidence="8 70">FSIS11705178</strain>
        <strain evidence="7 68">FSIS11919500</strain>
    </source>
</reference>
<dbReference type="Proteomes" id="UP000321295">
    <property type="component" value="Unassembled WGS sequence"/>
</dbReference>
<dbReference type="Proteomes" id="UP000254159">
    <property type="component" value="Unassembled WGS sequence"/>
</dbReference>
<evidence type="ECO:0000313" key="7">
    <source>
        <dbReference type="EMBL" id="EFC2249010.1"/>
    </source>
</evidence>
<dbReference type="EMBL" id="DADUEU010000006">
    <property type="protein sequence ID" value="HBB1572513.1"/>
    <property type="molecule type" value="Genomic_DNA"/>
</dbReference>
<evidence type="ECO:0000313" key="41">
    <source>
        <dbReference type="EMBL" id="TXU29723.1"/>
    </source>
</evidence>
<reference evidence="41 58" key="12">
    <citation type="submission" date="2018-09" db="EMBL/GenBank/DDBJ databases">
        <title>Persistent metagenomic signatures of early life antibiotic treatment in the infant gut microbiota and resistome.</title>
        <authorList>
            <person name="Gasparrini A.J."/>
        </authorList>
    </citation>
    <scope>NUCLEOTIDE SEQUENCE [LARGE SCALE GENOMIC DNA]</scope>
    <source>
        <strain evidence="41 58">T0181B.E-10</strain>
    </source>
</reference>
<reference evidence="29 64" key="20">
    <citation type="journal article" date="2020" name="J. Appl. Microbiol.">
        <title>Genetic characterization of Shigatoxigenic and enteropathogenic Escherichia coli O80:H2 from diarrheic and septicemic calves and relatedness to human Shigatoxigenic E. coli O80:H2.</title>
        <authorList>
            <person name="Habets A."/>
            <person name="Crombe F."/>
            <person name="Nakamura K."/>
            <person name="Guerin V."/>
            <person name="De Rauw K."/>
            <person name="Pierard D."/>
            <person name="Saulmont M."/>
            <person name="Hayashi T."/>
            <person name="Mainil J.G."/>
            <person name="Thiry D."/>
        </authorList>
    </citation>
    <scope>NUCLEOTIDE SEQUENCE [LARGE SCALE GENOMIC DNA]</scope>
    <source>
        <strain evidence="30">EH3306</strain>
        <strain evidence="29 64">EH3307</strain>
    </source>
</reference>
<evidence type="ECO:0000313" key="27">
    <source>
        <dbReference type="EMBL" id="NDR93080.1"/>
    </source>
</evidence>
<feature type="DNA-binding region" description="OmpR/PhoB-type" evidence="3">
    <location>
        <begin position="4"/>
        <end position="103"/>
    </location>
</feature>
<dbReference type="SMART" id="SM00028">
    <property type="entry name" value="TPR"/>
    <property type="match status" value="1"/>
</dbReference>
<evidence type="ECO:0000313" key="70">
    <source>
        <dbReference type="Proteomes" id="UP000538406"/>
    </source>
</evidence>
<protein>
    <submittedName>
        <fullName evidence="5 11">Transcriptional regulator</fullName>
    </submittedName>
    <submittedName>
        <fullName evidence="35 39">Invasion genes regulator</fullName>
    </submittedName>
</protein>
<evidence type="ECO:0000313" key="58">
    <source>
        <dbReference type="Proteomes" id="UP000460654"/>
    </source>
</evidence>
<evidence type="ECO:0000313" key="49">
    <source>
        <dbReference type="Proteomes" id="UP000250671"/>
    </source>
</evidence>
<evidence type="ECO:0000313" key="65">
    <source>
        <dbReference type="Proteomes" id="UP000528504"/>
    </source>
</evidence>
<evidence type="ECO:0000313" key="25">
    <source>
        <dbReference type="EMBL" id="MXJ09168.1"/>
    </source>
</evidence>
<dbReference type="EMBL" id="UGCP01000002">
    <property type="protein sequence ID" value="STI88146.1"/>
    <property type="molecule type" value="Genomic_DNA"/>
</dbReference>
<dbReference type="EMBL" id="CP024092">
    <property type="protein sequence ID" value="ATP25805.1"/>
    <property type="molecule type" value="Genomic_DNA"/>
</dbReference>
<reference evidence="6 48" key="6">
    <citation type="submission" date="2017-10" db="EMBL/GenBank/DDBJ databases">
        <title>mcr-1 positive E.coli isolates in China.</title>
        <authorList>
            <person name="Li B."/>
            <person name="Wang X."/>
        </authorList>
    </citation>
    <scope>NUCLEOTIDE SEQUENCE [LARGE SCALE GENOMIC DNA]</scope>
    <source>
        <strain evidence="6 48">14EC029</strain>
    </source>
</reference>
<dbReference type="EMBL" id="BFXY01000144">
    <property type="protein sequence ID" value="GDH59256.1"/>
    <property type="molecule type" value="Genomic_DNA"/>
</dbReference>
<evidence type="ECO:0000313" key="23">
    <source>
        <dbReference type="EMBL" id="MWR37782.1"/>
    </source>
</evidence>
<reference evidence="26 63" key="14">
    <citation type="journal article" date="2019" name="Nat. Med.">
        <title>A library of human gut bacterial isolates paired with longitudinal multiomics data enables mechanistic microbiome research.</title>
        <authorList>
            <person name="Poyet M."/>
            <person name="Groussin M."/>
            <person name="Gibbons S.M."/>
            <person name="Avila-Pacheco J."/>
            <person name="Jiang X."/>
            <person name="Kearney S.M."/>
            <person name="Perrotta A.R."/>
            <person name="Berdy B."/>
            <person name="Zhao S."/>
            <person name="Lieberman T.D."/>
            <person name="Swanson P.K."/>
            <person name="Smith M."/>
            <person name="Roesemann S."/>
            <person name="Alexander J.E."/>
            <person name="Rich S.A."/>
            <person name="Livny J."/>
            <person name="Vlamakis H."/>
            <person name="Clish C."/>
            <person name="Bullock K."/>
            <person name="Deik A."/>
            <person name="Scott J."/>
            <person name="Pierce K.A."/>
            <person name="Xavier R.J."/>
            <person name="Alm E.J."/>
        </authorList>
    </citation>
    <scope>NUCLEOTIDE SEQUENCE [LARGE SCALE GENOMIC DNA]</scope>
    <source>
        <strain evidence="26 63">BIOML-A112</strain>
    </source>
</reference>
<dbReference type="EMBL" id="ABLFQU030000023">
    <property type="protein sequence ID" value="EMM0026026.1"/>
    <property type="molecule type" value="Genomic_DNA"/>
</dbReference>
<reference evidence="31 44" key="2">
    <citation type="submission" date="2016-10" db="EMBL/GenBank/DDBJ databases">
        <title>Comprehensive resistome analysis reveals the prevalence of NDM and MCR-1 in Chinese poultry production.</title>
        <authorList>
            <person name="Wang Y."/>
            <person name="Zhang R."/>
            <person name="Li J."/>
            <person name="Wu Z."/>
            <person name="Wenjuan Y."/>
            <person name="Schwarz S."/>
            <person name="Tyrrell J."/>
            <person name="Zheng Y."/>
            <person name="Wang S."/>
            <person name="Shen Z."/>
            <person name="Liu Z."/>
            <person name="Lei L."/>
            <person name="Li M."/>
            <person name="Zhang Q."/>
            <person name="Wu C."/>
            <person name="Zhang Q."/>
            <person name="Wu Y."/>
            <person name="Walsh T."/>
            <person name="Shen J."/>
        </authorList>
    </citation>
    <scope>NUCLEOTIDE SEQUENCE [LARGE SCALE GENOMIC DNA]</scope>
    <source>
        <strain evidence="31 44">574</strain>
    </source>
</reference>
<dbReference type="InterPro" id="IPR036388">
    <property type="entry name" value="WH-like_DNA-bd_sf"/>
</dbReference>
<evidence type="ECO:0000313" key="63">
    <source>
        <dbReference type="Proteomes" id="UP000475070"/>
    </source>
</evidence>
<dbReference type="EMBL" id="VLTB01000292">
    <property type="protein sequence ID" value="NDR93080.1"/>
    <property type="molecule type" value="Genomic_DNA"/>
</dbReference>
<evidence type="ECO:0000313" key="24">
    <source>
        <dbReference type="EMBL" id="MWT21687.1"/>
    </source>
</evidence>
<dbReference type="EMBL" id="AASEPP010000066">
    <property type="protein sequence ID" value="EFC2249010.1"/>
    <property type="molecule type" value="Genomic_DNA"/>
</dbReference>
<evidence type="ECO:0000313" key="15">
    <source>
        <dbReference type="EMBL" id="GDH59256.1"/>
    </source>
</evidence>
<dbReference type="EMBL" id="JAAGYI010000017">
    <property type="protein sequence ID" value="NEM86261.1"/>
    <property type="molecule type" value="Genomic_DNA"/>
</dbReference>
<dbReference type="Proteomes" id="UP001179946">
    <property type="component" value="Chromosome"/>
</dbReference>
<reference evidence="15 55" key="8">
    <citation type="submission" date="2018-04" db="EMBL/GenBank/DDBJ databases">
        <title>Large scale genomics of bovine and human commensal E. coli to reveal the emerging process of EHEC.</title>
        <authorList>
            <person name="Arimizu Y."/>
            <person name="Ogura Y."/>
        </authorList>
    </citation>
    <scope>NUCLEOTIDE SEQUENCE [LARGE SCALE GENOMIC DNA]</scope>
    <source>
        <strain evidence="15 55">KK-P061</strain>
    </source>
</reference>
<dbReference type="RefSeq" id="WP_000362702.1">
    <property type="nucleotide sequence ID" value="NZ_AP021890.1"/>
</dbReference>
<evidence type="ECO:0000313" key="52">
    <source>
        <dbReference type="Proteomes" id="UP000254503"/>
    </source>
</evidence>
<evidence type="ECO:0000313" key="26">
    <source>
        <dbReference type="EMBL" id="NAG21287.1"/>
    </source>
</evidence>
<dbReference type="PROSITE" id="PS50005">
    <property type="entry name" value="TPR"/>
    <property type="match status" value="1"/>
</dbReference>
<dbReference type="EMBL" id="VRXD01000021">
    <property type="protein sequence ID" value="TXQ33184.1"/>
    <property type="molecule type" value="Genomic_DNA"/>
</dbReference>
<evidence type="ECO:0000313" key="37">
    <source>
        <dbReference type="EMBL" id="STI88146.1"/>
    </source>
</evidence>
<evidence type="ECO:0000313" key="10">
    <source>
        <dbReference type="EMBL" id="EFH6095393.1"/>
    </source>
</evidence>
<evidence type="ECO:0000313" key="28">
    <source>
        <dbReference type="EMBL" id="NEM86261.1"/>
    </source>
</evidence>
<reference evidence="34 54" key="13">
    <citation type="submission" date="2018-10" db="EMBL/GenBank/DDBJ databases">
        <title>Comparison of Escherichia coli isolates recovered from retail chicken and from chicken fecal samples by antimicrobial susceptibility test and whole genome sequencing.</title>
        <authorList>
            <person name="Tang B."/>
            <person name="Ma Y."/>
            <person name="He X."/>
            <person name="Cao L."/>
            <person name="Xia X."/>
            <person name="Yang H."/>
        </authorList>
    </citation>
    <scope>NUCLEOTIDE SEQUENCE [LARGE SCALE GENOMIC DNA]</scope>
    <source>
        <strain evidence="34 54">CMJH98b</strain>
    </source>
</reference>
<dbReference type="EMBL" id="MPGR01000001">
    <property type="protein sequence ID" value="OKB74151.1"/>
    <property type="molecule type" value="Genomic_DNA"/>
</dbReference>
<dbReference type="EMBL" id="QYOH01000070">
    <property type="protein sequence ID" value="TXU29723.1"/>
    <property type="molecule type" value="Genomic_DNA"/>
</dbReference>
<dbReference type="InterPro" id="IPR001867">
    <property type="entry name" value="OmpR/PhoB-type_DNA-bd"/>
</dbReference>
<dbReference type="Proteomes" id="UP000303027">
    <property type="component" value="Unassembled WGS sequence"/>
</dbReference>
<dbReference type="Proteomes" id="UP000197270">
    <property type="component" value="Unassembled WGS sequence"/>
</dbReference>
<feature type="repeat" description="TPR" evidence="2">
    <location>
        <begin position="372"/>
        <end position="405"/>
    </location>
</feature>
<evidence type="ECO:0000313" key="57">
    <source>
        <dbReference type="Proteomes" id="UP000447081"/>
    </source>
</evidence>
<dbReference type="EMBL" id="CP024141">
    <property type="protein sequence ID" value="AUJ99844.1"/>
    <property type="molecule type" value="Genomic_DNA"/>
</dbReference>
<dbReference type="Proteomes" id="UP000469708">
    <property type="component" value="Unassembled WGS sequence"/>
</dbReference>
<dbReference type="EMBL" id="DADRWU010000007">
    <property type="protein sequence ID" value="HBA4246070.1"/>
    <property type="molecule type" value="Genomic_DNA"/>
</dbReference>
<reference evidence="5 47" key="5">
    <citation type="submission" date="2017-10" db="EMBL/GenBank/DDBJ databases">
        <title>Genome and in vitro analysis of Escherichia coli resistant to antibiotic.</title>
        <authorList>
            <person name="Pereira U.P."/>
            <person name="Facimoto C.T."/>
            <person name="Campos P.A."/>
            <person name="Araujo B.F."/>
            <person name="Royer S."/>
            <person name="Goncalves I.R."/>
            <person name="Ferreira M.L."/>
            <person name="Gontijo P."/>
            <person name="Ribas R.M."/>
        </authorList>
    </citation>
    <scope>NUCLEOTIDE SEQUENCE [LARGE SCALE GENOMIC DNA]</scope>
    <source>
        <strain evidence="5 47">UFU_EC98</strain>
    </source>
</reference>
<dbReference type="Proteomes" id="UP000254503">
    <property type="component" value="Unassembled WGS sequence"/>
</dbReference>
<evidence type="ECO:0000256" key="3">
    <source>
        <dbReference type="PROSITE-ProRule" id="PRU01091"/>
    </source>
</evidence>
<evidence type="ECO:0000313" key="35">
    <source>
        <dbReference type="EMBL" id="SQP82844.1"/>
    </source>
</evidence>
<dbReference type="Proteomes" id="UP000037564">
    <property type="component" value="Unassembled WGS sequence"/>
</dbReference>
<evidence type="ECO:0000313" key="69">
    <source>
        <dbReference type="Proteomes" id="UP000537181"/>
    </source>
</evidence>
<dbReference type="EMBL" id="JAOVKC010000012">
    <property type="protein sequence ID" value="MCV5622458.1"/>
    <property type="molecule type" value="Genomic_DNA"/>
</dbReference>
<dbReference type="Proteomes" id="UP000538406">
    <property type="component" value="Unassembled WGS sequence"/>
</dbReference>
<evidence type="ECO:0000313" key="13">
    <source>
        <dbReference type="EMBL" id="EFM0515498.1"/>
    </source>
</evidence>
<keyword evidence="1 3" id="KW-0238">DNA-binding</keyword>
<name>A0A024LA82_ECOLX</name>
<reference evidence="16" key="7">
    <citation type="journal article" date="2018" name="Genome Biol.">
        <title>SKESA: strategic k-mer extension for scrupulous assemblies.</title>
        <authorList>
            <person name="Souvorov A."/>
            <person name="Agarwala R."/>
            <person name="Lipman D.J."/>
        </authorList>
    </citation>
    <scope>NUCLEOTIDE SEQUENCE [LARGE SCALE GENOMIC DNA]</scope>
    <source>
        <strain evidence="18">Escherichia coli</strain>
        <strain evidence="17">ST-87-5</strain>
        <strain evidence="16">W1_5_ERB1</strain>
    </source>
</reference>
<keyword evidence="2" id="KW-0802">TPR repeat</keyword>
<dbReference type="Proteomes" id="UP000460875">
    <property type="component" value="Unassembled WGS sequence"/>
</dbReference>
<evidence type="ECO:0000313" key="38">
    <source>
        <dbReference type="EMBL" id="STJ53302.1"/>
    </source>
</evidence>
<dbReference type="Proteomes" id="UP000281340">
    <property type="component" value="Unassembled WGS sequence"/>
</dbReference>
<reference evidence="32 45" key="3">
    <citation type="submission" date="2016-11" db="EMBL/GenBank/DDBJ databases">
        <title>Draft genome sequences of five Shigatoxin-producing Escherichia coli isolates harboring the new recently described Subtilase cytotoxin allelic variant subAB2-3.</title>
        <authorList>
            <person name="Tasara T."/>
            <person name="Fierz L."/>
            <person name="Klumpp J."/>
            <person name="Schmidt H."/>
            <person name="Stephan R."/>
        </authorList>
    </citation>
    <scope>NUCLEOTIDE SEQUENCE [LARGE SCALE GENOMIC DNA]</scope>
    <source>
        <strain evidence="32 45">453</strain>
    </source>
</reference>
<dbReference type="SMR" id="A0A024LA82"/>
<reference evidence="19 43" key="1">
    <citation type="submission" date="2015-07" db="EMBL/GenBank/DDBJ databases">
        <title>Genome sequences of 64 non-O157:H7 Shiga toxin-producing Escherichia coli strains.</title>
        <authorList>
            <person name="Gonzalez-Escalona N."/>
            <person name="Toro M."/>
            <person name="Timme R."/>
            <person name="Payne J."/>
        </authorList>
    </citation>
    <scope>NUCLEOTIDE SEQUENCE [LARGE SCALE GENOMIC DNA]</scope>
    <source>
        <strain evidence="19 43">CFSAN026843</strain>
    </source>
</reference>
<dbReference type="Proteomes" id="UP000186595">
    <property type="component" value="Unassembled WGS sequence"/>
</dbReference>
<dbReference type="Proteomes" id="UP000540485">
    <property type="component" value="Unassembled WGS sequence"/>
</dbReference>
<dbReference type="Proteomes" id="UP000537181">
    <property type="component" value="Unassembled WGS sequence"/>
</dbReference>
<dbReference type="EMBL" id="AASHPR010000080">
    <property type="protein sequence ID" value="EFC3527442.1"/>
    <property type="molecule type" value="Genomic_DNA"/>
</dbReference>
<reference evidence="20" key="23">
    <citation type="submission" date="2020-06" db="EMBL/GenBank/DDBJ databases">
        <title>REHAB project genomes.</title>
        <authorList>
            <person name="Shaw L.P."/>
        </authorList>
    </citation>
    <scope>NUCLEOTIDE SEQUENCE</scope>
    <source>
        <strain evidence="20">RHBSTW-00474</strain>
    </source>
</reference>
<dbReference type="OMA" id="VNFHNER"/>
<dbReference type="AlphaFoldDB" id="A0A024LA82"/>
<dbReference type="InterPro" id="IPR019734">
    <property type="entry name" value="TPR_rpt"/>
</dbReference>
<dbReference type="Proteomes" id="UP000844228">
    <property type="component" value="Unassembled WGS sequence"/>
</dbReference>
<evidence type="ECO:0000313" key="62">
    <source>
        <dbReference type="Proteomes" id="UP000471490"/>
    </source>
</evidence>
<dbReference type="EMBL" id="UGCD01000002">
    <property type="protein sequence ID" value="STI16027.1"/>
    <property type="molecule type" value="Genomic_DNA"/>
</dbReference>
<reference evidence="25 57" key="16">
    <citation type="submission" date="2019-12" db="EMBL/GenBank/DDBJ databases">
        <title>Enteriobacteria Tanzani isolates_10434.</title>
        <authorList>
            <person name="Subbiah M."/>
            <person name="Call D."/>
        </authorList>
    </citation>
    <scope>NUCLEOTIDE SEQUENCE [LARGE SCALE GENOMIC DNA]</scope>
    <source>
        <strain evidence="25 57">10434wG3</strain>
    </source>
</reference>
<evidence type="ECO:0000313" key="71">
    <source>
        <dbReference type="Proteomes" id="UP000543257"/>
    </source>
</evidence>
<evidence type="ECO:0000313" key="5">
    <source>
        <dbReference type="EMBL" id="ATP25805.1"/>
    </source>
</evidence>
<dbReference type="InterPro" id="IPR016032">
    <property type="entry name" value="Sig_transdc_resp-reg_C-effctor"/>
</dbReference>
<evidence type="ECO:0000313" key="68">
    <source>
        <dbReference type="Proteomes" id="UP000531916"/>
    </source>
</evidence>
<dbReference type="Proteomes" id="UP000622722">
    <property type="component" value="Unassembled WGS sequence"/>
</dbReference>
<dbReference type="EMBL" id="JABXPW010000003">
    <property type="protein sequence ID" value="MBA7720288.1"/>
    <property type="molecule type" value="Genomic_DNA"/>
</dbReference>
<dbReference type="Proteomes" id="UP000471490">
    <property type="component" value="Unassembled WGS sequence"/>
</dbReference>
<evidence type="ECO:0000313" key="54">
    <source>
        <dbReference type="Proteomes" id="UP000281340"/>
    </source>
</evidence>
<evidence type="ECO:0000313" key="39">
    <source>
        <dbReference type="EMBL" id="STM22249.1"/>
    </source>
</evidence>
<dbReference type="InterPro" id="IPR011990">
    <property type="entry name" value="TPR-like_helical_dom_sf"/>
</dbReference>
<evidence type="ECO:0000313" key="56">
    <source>
        <dbReference type="Proteomes" id="UP000321295"/>
    </source>
</evidence>
<evidence type="ECO:0000313" key="30">
    <source>
        <dbReference type="EMBL" id="NYQ41569.1"/>
    </source>
</evidence>
<dbReference type="EMBL" id="JABUPU010000054">
    <property type="protein sequence ID" value="NYP88146.1"/>
    <property type="molecule type" value="Genomic_DNA"/>
</dbReference>
<evidence type="ECO:0000313" key="29">
    <source>
        <dbReference type="EMBL" id="NYP88146.1"/>
    </source>
</evidence>
<dbReference type="SUPFAM" id="SSF46894">
    <property type="entry name" value="C-terminal effector domain of the bipartite response regulators"/>
    <property type="match status" value="1"/>
</dbReference>
<evidence type="ECO:0000313" key="61">
    <source>
        <dbReference type="Proteomes" id="UP000469708"/>
    </source>
</evidence>
<dbReference type="EMBL" id="UGFE01000002">
    <property type="protein sequence ID" value="STM22249.1"/>
    <property type="molecule type" value="Genomic_DNA"/>
</dbReference>
<evidence type="ECO:0000313" key="51">
    <source>
        <dbReference type="Proteomes" id="UP000254159"/>
    </source>
</evidence>
<dbReference type="Proteomes" id="UP000517067">
    <property type="component" value="Unassembled WGS sequence"/>
</dbReference>
<proteinExistence type="predicted"/>
<dbReference type="EMBL" id="WTRC01000160">
    <property type="protein sequence ID" value="MWT21687.1"/>
    <property type="molecule type" value="Genomic_DNA"/>
</dbReference>
<evidence type="ECO:0000313" key="21">
    <source>
        <dbReference type="EMBL" id="MBZ4692934.1"/>
    </source>
</evidence>
<evidence type="ECO:0000313" key="45">
    <source>
        <dbReference type="Proteomes" id="UP000186595"/>
    </source>
</evidence>
<evidence type="ECO:0000313" key="64">
    <source>
        <dbReference type="Proteomes" id="UP000517067"/>
    </source>
</evidence>
<dbReference type="Proteomes" id="UP000475070">
    <property type="component" value="Unassembled WGS sequence"/>
</dbReference>
<dbReference type="NCBIfam" id="NF008870">
    <property type="entry name" value="PRK11906.1"/>
    <property type="match status" value="1"/>
</dbReference>
<dbReference type="EMBL" id="AATJQG010000004">
    <property type="protein sequence ID" value="EFM0515498.1"/>
    <property type="molecule type" value="Genomic_DNA"/>
</dbReference>
<evidence type="ECO:0000313" key="12">
    <source>
        <dbReference type="EMBL" id="EFL9837152.1"/>
    </source>
</evidence>
<evidence type="ECO:0000313" key="20">
    <source>
        <dbReference type="EMBL" id="MBA7720288.1"/>
    </source>
</evidence>
<reference evidence="27 62" key="19">
    <citation type="journal article" date="2020" name="Int. J. Nanomedicine">
        <title>Consequences Of Long-Term Bacteria's Exposure To Silver Nanoformulations With Different PhysicoChemical Properties.</title>
        <authorList>
            <person name="Kedziora A."/>
            <person name="Wernecki M."/>
            <person name="Korzekwa K."/>
            <person name="Speruda M."/>
            <person name="Gerasymchuk Y."/>
            <person name="Lukowiak A."/>
            <person name="Bugla-Ploskonska G."/>
        </authorList>
    </citation>
    <scope>NUCLEOTIDE SEQUENCE [LARGE SCALE GENOMIC DNA]</scope>
    <source>
        <strain evidence="27 62">ATCC 11230</strain>
    </source>
</reference>
<evidence type="ECO:0000256" key="1">
    <source>
        <dbReference type="ARBA" id="ARBA00023125"/>
    </source>
</evidence>
<dbReference type="EMBL" id="UGDD01000002">
    <property type="protein sequence ID" value="STJ53302.1"/>
    <property type="molecule type" value="Genomic_DNA"/>
</dbReference>
<dbReference type="Proteomes" id="UP000250671">
    <property type="component" value="Unassembled WGS sequence"/>
</dbReference>
<evidence type="ECO:0000313" key="34">
    <source>
        <dbReference type="EMBL" id="RLY56891.1"/>
    </source>
</evidence>
<dbReference type="Pfam" id="PF00486">
    <property type="entry name" value="Trans_reg_C"/>
    <property type="match status" value="1"/>
</dbReference>
<reference evidence="40 56" key="15">
    <citation type="submission" date="2019-08" db="EMBL/GenBank/DDBJ databases">
        <title>Whole genome analysis of cultivated E. coli strains isolated from CD patients and healthy donors.</title>
        <authorList>
            <person name="Siniagina M.N."/>
            <person name="Markelova M.I."/>
            <person name="Laikov A.V."/>
            <person name="Boulygina E.A."/>
            <person name="Khusnutdinova D.R."/>
            <person name="Kharchenko A."/>
            <person name="Grigoryeva T.V."/>
        </authorList>
    </citation>
    <scope>NUCLEOTIDE SEQUENCE [LARGE SCALE GENOMIC DNA]</scope>
    <source>
        <strain evidence="40 56">1_45_11</strain>
    </source>
</reference>
<dbReference type="EMBL" id="DABALL010000001">
    <property type="protein sequence ID" value="HAH1416829.1"/>
    <property type="molecule type" value="Genomic_DNA"/>
</dbReference>
<evidence type="ECO:0000313" key="33">
    <source>
        <dbReference type="EMBL" id="OWW56331.1"/>
    </source>
</evidence>
<evidence type="ECO:0000313" key="22">
    <source>
        <dbReference type="EMBL" id="MCV5622458.1"/>
    </source>
</evidence>
<evidence type="ECO:0000313" key="8">
    <source>
        <dbReference type="EMBL" id="EFC3527442.1"/>
    </source>
</evidence>
<dbReference type="Proteomes" id="UP000184077">
    <property type="component" value="Unassembled WGS sequence"/>
</dbReference>
<dbReference type="EMBL" id="AASWKX010000001">
    <property type="protein sequence ID" value="EFH6163679.1"/>
    <property type="molecule type" value="Genomic_DNA"/>
</dbReference>
<dbReference type="Gene3D" id="1.10.10.10">
    <property type="entry name" value="Winged helix-like DNA-binding domain superfamily/Winged helix DNA-binding domain"/>
    <property type="match status" value="1"/>
</dbReference>
<evidence type="ECO:0000313" key="19">
    <source>
        <dbReference type="EMBL" id="KNF69173.1"/>
    </source>
</evidence>
<evidence type="ECO:0000313" key="48">
    <source>
        <dbReference type="Proteomes" id="UP000234238"/>
    </source>
</evidence>
<reference evidence="21 47" key="22">
    <citation type="submission" date="2020-06" db="EMBL/GenBank/DDBJ databases">
        <title>Genomic analysis of Escherichia coli Ec98 resistant to antibiotic.</title>
        <authorList>
            <person name="Campos L."/>
        </authorList>
    </citation>
    <scope>NUCLEOTIDE SEQUENCE [LARGE SCALE GENOMIC DNA]</scope>
    <source>
        <strain evidence="21 47">UFU_EC98</strain>
    </source>
</reference>
<evidence type="ECO:0000313" key="66">
    <source>
        <dbReference type="Proteomes" id="UP000531463"/>
    </source>
</evidence>
<dbReference type="Proteomes" id="UP000462410">
    <property type="component" value="Unassembled WGS sequence"/>
</dbReference>
<reference evidence="42" key="24">
    <citation type="journal article" date="2023" name="Front. Microbiol.">
        <title>Virotyping and genetic antimicrobial susceptibility testing of porcine ETEC/STEC strains and associated plasmid types.</title>
        <authorList>
            <person name="Vereecke N."/>
            <person name="Van Hoorde S."/>
            <person name="Sperling D."/>
            <person name="Theuns S."/>
            <person name="Devriendt B."/>
            <person name="Cox E."/>
        </authorList>
    </citation>
    <scope>NUCLEOTIDE SEQUENCE</scope>
    <source>
        <strain evidence="42">ETEC4085</strain>
    </source>
</reference>
<dbReference type="EMBL" id="NHTF01000014">
    <property type="protein sequence ID" value="OWW56331.1"/>
    <property type="molecule type" value="Genomic_DNA"/>
</dbReference>
<evidence type="ECO:0000313" key="40">
    <source>
        <dbReference type="EMBL" id="TXQ33184.1"/>
    </source>
</evidence>
<evidence type="ECO:0000313" key="17">
    <source>
        <dbReference type="EMBL" id="HBA4246070.1"/>
    </source>
</evidence>
<evidence type="ECO:0000313" key="50">
    <source>
        <dbReference type="Proteomes" id="UP000254079"/>
    </source>
</evidence>
<evidence type="ECO:0000313" key="46">
    <source>
        <dbReference type="Proteomes" id="UP000197270"/>
    </source>
</evidence>
<dbReference type="Proteomes" id="UP000254079">
    <property type="component" value="Unassembled WGS sequence"/>
</dbReference>
<dbReference type="EMBL" id="MOHC01000037">
    <property type="protein sequence ID" value="OJN35422.1"/>
    <property type="molecule type" value="Genomic_DNA"/>
</dbReference>
<dbReference type="Proteomes" id="UP000531813">
    <property type="component" value="Unassembled WGS sequence"/>
</dbReference>
<reference evidence="22" key="25">
    <citation type="submission" date="2023-06" db="EMBL/GenBank/DDBJ databases">
        <title>Deciphering the underlying mechanisms mediating the transmission of blaNDM gene from human to animals in China.</title>
        <authorList>
            <person name="Chen K."/>
            <person name="Chen S."/>
        </authorList>
    </citation>
    <scope>NUCLEOTIDE SEQUENCE</scope>
    <source>
        <strain evidence="22">1199</strain>
    </source>
</reference>
<evidence type="ECO:0000259" key="4">
    <source>
        <dbReference type="PROSITE" id="PS51755"/>
    </source>
</evidence>
<dbReference type="GO" id="GO:0006355">
    <property type="term" value="P:regulation of DNA-templated transcription"/>
    <property type="evidence" value="ECO:0007669"/>
    <property type="project" value="InterPro"/>
</dbReference>
<reference evidence="65 71" key="11">
    <citation type="submission" date="2018-08" db="EMBL/GenBank/DDBJ databases">
        <authorList>
            <consortium name="GenomeTrakr network: Whole genome sequencing for foodborne pathogen traceback"/>
        </authorList>
    </citation>
    <scope>NUCLEOTIDE SEQUENCE [LARGE SCALE GENOMIC DNA]</scope>
    <source>
        <strain evidence="13 65">AZ-TG60901</strain>
        <strain evidence="12 71">AZ-TG73583</strain>
        <strain evidence="9 67">PSU-2243</strain>
    </source>
</reference>
<dbReference type="PATRIC" id="fig|562.10472.peg.4461"/>
<dbReference type="Proteomes" id="UP000543257">
    <property type="component" value="Unassembled WGS sequence"/>
</dbReference>
<dbReference type="EMBL" id="AASWKH010000010">
    <property type="protein sequence ID" value="EFH6095393.1"/>
    <property type="molecule type" value="Genomic_DNA"/>
</dbReference>
<dbReference type="EMBL" id="CP122634">
    <property type="protein sequence ID" value="WHI02888.1"/>
    <property type="molecule type" value="Genomic_DNA"/>
</dbReference>